<feature type="domain" description="Protein CR006 P-loop" evidence="1">
    <location>
        <begin position="316"/>
        <end position="486"/>
    </location>
</feature>
<dbReference type="EMBL" id="JBHUJB010000034">
    <property type="protein sequence ID" value="MFD2158784.1"/>
    <property type="molecule type" value="Genomic_DNA"/>
</dbReference>
<proteinExistence type="predicted"/>
<dbReference type="InterPro" id="IPR027417">
    <property type="entry name" value="P-loop_NTPase"/>
</dbReference>
<dbReference type="Gene3D" id="3.40.50.300">
    <property type="entry name" value="P-loop containing nucleotide triphosphate hydrolases"/>
    <property type="match status" value="1"/>
</dbReference>
<accession>A0ABW4ZA66</accession>
<protein>
    <submittedName>
        <fullName evidence="2">AAA family ATPase</fullName>
    </submittedName>
</protein>
<name>A0ABW4ZA66_9BACT</name>
<reference evidence="3" key="1">
    <citation type="journal article" date="2019" name="Int. J. Syst. Evol. Microbiol.">
        <title>The Global Catalogue of Microorganisms (GCM) 10K type strain sequencing project: providing services to taxonomists for standard genome sequencing and annotation.</title>
        <authorList>
            <consortium name="The Broad Institute Genomics Platform"/>
            <consortium name="The Broad Institute Genome Sequencing Center for Infectious Disease"/>
            <person name="Wu L."/>
            <person name="Ma J."/>
        </authorList>
    </citation>
    <scope>NUCLEOTIDE SEQUENCE [LARGE SCALE GENOMIC DNA]</scope>
    <source>
        <strain evidence="3">CCUG 57942</strain>
    </source>
</reference>
<evidence type="ECO:0000259" key="1">
    <source>
        <dbReference type="Pfam" id="PF13166"/>
    </source>
</evidence>
<dbReference type="Proteomes" id="UP001597389">
    <property type="component" value="Unassembled WGS sequence"/>
</dbReference>
<evidence type="ECO:0000313" key="3">
    <source>
        <dbReference type="Proteomes" id="UP001597389"/>
    </source>
</evidence>
<sequence>MNVEIKNCNNIDLGQINIQPNKLNIKLGINGTGKSTIARSLTMSAAGEDLSSLKPFKHENDKTDEYAPTVSGLDGIETVKIFNEEYVSQFVFKPEELIENSFEIFIKTHEYTEKMEAINGLIADAKKVFQEHEWLAQAIKDFDQLAADMRTTAAGSLAGNSKMSKAFGGNGNILENIPEELSSYTNYLKSNSNVKWLKWQAQGNAFLDLDSGCPYCIAPTEEKKERIKKVSEIYNSKTVENLGAIIDVIEKLGDYFSTSTVSTLEGIVKKIEGLNEAEELFLVTLKQQAETLSNHLKKIQNLSNFDFKDKDKAEEEINALKIDMSLYQYLNSEKTQQVVASVDASITEVVDKIGLLKGQIAQQERLVKDAIENNQKEINGFLAYAGYKYEVELLGEKNDIKLRLRHTDGTKAVQNGDQHLSYGERNAFAVILFMYECLAQSPDLIILDDPISSFDKNKKFSILHKLFRGSNSLKSKTVLLLTHDVEPVIDTVKIMPDKFAEFTVASYLRNRNGSLSEEAISYGDVLSFKQICDAVRETHPNKLIRLIYLRRYFDILDDKGLEYQMLSSLFKKAATPYIKNGNDEVDFTPEQKTEIESKISELIGGFFYDELQAVMSDSSQIVEAYRLAANGYEKVQIFRLLQAEHEDHVVRKHISETFHIENDLVCQLSPQKYDPVPDFLIETCDLYIDEKYPPN</sequence>
<dbReference type="InterPro" id="IPR026866">
    <property type="entry name" value="CR006_AAA"/>
</dbReference>
<evidence type="ECO:0000313" key="2">
    <source>
        <dbReference type="EMBL" id="MFD2158784.1"/>
    </source>
</evidence>
<dbReference type="SUPFAM" id="SSF52540">
    <property type="entry name" value="P-loop containing nucleoside triphosphate hydrolases"/>
    <property type="match status" value="1"/>
</dbReference>
<gene>
    <name evidence="2" type="ORF">ACFSW8_07740</name>
</gene>
<organism evidence="2 3">
    <name type="scientific">Rubritalea tangerina</name>
    <dbReference type="NCBI Taxonomy" id="430798"/>
    <lineage>
        <taxon>Bacteria</taxon>
        <taxon>Pseudomonadati</taxon>
        <taxon>Verrucomicrobiota</taxon>
        <taxon>Verrucomicrobiia</taxon>
        <taxon>Verrucomicrobiales</taxon>
        <taxon>Rubritaleaceae</taxon>
        <taxon>Rubritalea</taxon>
    </lineage>
</organism>
<dbReference type="Pfam" id="PF13166">
    <property type="entry name" value="AAA_13"/>
    <property type="match status" value="1"/>
</dbReference>
<keyword evidence="3" id="KW-1185">Reference proteome</keyword>
<comment type="caution">
    <text evidence="2">The sequence shown here is derived from an EMBL/GenBank/DDBJ whole genome shotgun (WGS) entry which is preliminary data.</text>
</comment>
<dbReference type="RefSeq" id="WP_377177885.1">
    <property type="nucleotide sequence ID" value="NZ_JBHUJB010000034.1"/>
</dbReference>